<dbReference type="InterPro" id="IPR052900">
    <property type="entry name" value="Phospholipid_Metab_Enz"/>
</dbReference>
<dbReference type="PANTHER" id="PTHR43606">
    <property type="entry name" value="PHOSPHATASE, PUTATIVE (AFU_ORTHOLOGUE AFUA_6G08710)-RELATED"/>
    <property type="match status" value="1"/>
</dbReference>
<dbReference type="PANTHER" id="PTHR43606:SF2">
    <property type="entry name" value="ALKALINE PHOSPHATASE FAMILY PROTEIN (AFU_ORTHOLOGUE AFUA_5G03860)"/>
    <property type="match status" value="1"/>
</dbReference>
<proteinExistence type="predicted"/>
<dbReference type="InterPro" id="IPR032093">
    <property type="entry name" value="PhoD_N"/>
</dbReference>
<dbReference type="CDD" id="cd07389">
    <property type="entry name" value="MPP_PhoD"/>
    <property type="match status" value="1"/>
</dbReference>
<dbReference type="SUPFAM" id="SSF56300">
    <property type="entry name" value="Metallo-dependent phosphatases"/>
    <property type="match status" value="1"/>
</dbReference>
<dbReference type="Gene3D" id="2.60.40.380">
    <property type="entry name" value="Purple acid phosphatase-like, N-terminal"/>
    <property type="match status" value="1"/>
</dbReference>
<dbReference type="eggNOG" id="COG3540">
    <property type="taxonomic scope" value="Bacteria"/>
</dbReference>
<dbReference type="InterPro" id="IPR006311">
    <property type="entry name" value="TAT_signal"/>
</dbReference>
<keyword evidence="4" id="KW-1185">Reference proteome</keyword>
<feature type="domain" description="PhoD-like phosphatase metallophosphatase" evidence="1">
    <location>
        <begin position="153"/>
        <end position="541"/>
    </location>
</feature>
<dbReference type="Pfam" id="PF09423">
    <property type="entry name" value="PhoD"/>
    <property type="match status" value="1"/>
</dbReference>
<name>A0A062TVA6_9PROT</name>
<dbReference type="Proteomes" id="UP000249123">
    <property type="component" value="Unassembled WGS sequence"/>
</dbReference>
<dbReference type="RefSeq" id="WP_051594980.1">
    <property type="nucleotide sequence ID" value="NZ_AWFA01000039.1"/>
</dbReference>
<dbReference type="PROSITE" id="PS51318">
    <property type="entry name" value="TAT"/>
    <property type="match status" value="1"/>
</dbReference>
<sequence>MDEKLSSNRMTGLTRRDALRRISGATGLAALAGCQTPGSADSGTATRDAKFGWGVASGDPTRTAVVIWTRAVPVQGAAAIEVAYQVSDTAGFERVLQSGTARTSAQRDYTIKVDVQGLKPGQVYYYRFRAGKTHSSIGRMKTLPADNTRSVNLALASCANYPSGFYNAYREISRIENLDAVIHVGDYIYEHAAGEYDGAVGERIGRVHLPVNEIVTLQDYRTRLAQYREDEDLQAAHAHAPFITVWDDHETANNSWQEGASGHDPKTEGPWQARRDAALQAYFEWLPMRDPQPDAPRERLNRVYDFGSIASLIVIETRLTGRDQQVSYDDMPLKADGTPDVAAFERGILNDSSRSMMGKPQEAWFADALKASRRRGMQWQVIANQTVMAGMRTPDFKTILPQEIVEPAMQRGGYVAGWLERSSLGLPAGLDSWDGYPAARKRFYDAALQAEANLVVLSGDSHMFWANELHYPEDGRPVGLEFATGSITSPGGYGYINDTSEYYDTVEAAVVAKNEDVKYANVRDHGFVHLILDADTVRARYMKVSTIVDREYEASCFLDVIAAPNGPFSKA</sequence>
<gene>
    <name evidence="3" type="ORF">HY3_16220</name>
</gene>
<evidence type="ECO:0000313" key="3">
    <source>
        <dbReference type="EMBL" id="RAN31888.1"/>
    </source>
</evidence>
<dbReference type="InterPro" id="IPR038607">
    <property type="entry name" value="PhoD-like_sf"/>
</dbReference>
<dbReference type="AlphaFoldDB" id="A0A062TVA6"/>
<dbReference type="PROSITE" id="PS51257">
    <property type="entry name" value="PROKAR_LIPOPROTEIN"/>
    <property type="match status" value="1"/>
</dbReference>
<comment type="caution">
    <text evidence="3">The sequence shown here is derived from an EMBL/GenBank/DDBJ whole genome shotgun (WGS) entry which is preliminary data.</text>
</comment>
<evidence type="ECO:0000259" key="2">
    <source>
        <dbReference type="Pfam" id="PF16655"/>
    </source>
</evidence>
<evidence type="ECO:0000313" key="4">
    <source>
        <dbReference type="Proteomes" id="UP000249123"/>
    </source>
</evidence>
<protein>
    <submittedName>
        <fullName evidence="3">Uncharacterized protein</fullName>
    </submittedName>
</protein>
<dbReference type="STRING" id="1280941.HY2_15510"/>
<accession>A0A062TVA6</accession>
<organism evidence="3 4">
    <name type="scientific">Hyphomonas pacifica</name>
    <dbReference type="NCBI Taxonomy" id="1280941"/>
    <lineage>
        <taxon>Bacteria</taxon>
        <taxon>Pseudomonadati</taxon>
        <taxon>Pseudomonadota</taxon>
        <taxon>Alphaproteobacteria</taxon>
        <taxon>Hyphomonadales</taxon>
        <taxon>Hyphomonadaceae</taxon>
        <taxon>Hyphomonas</taxon>
    </lineage>
</organism>
<feature type="domain" description="Phospholipase D N-terminal" evidence="2">
    <location>
        <begin position="54"/>
        <end position="142"/>
    </location>
</feature>
<dbReference type="OrthoDB" id="327733at2"/>
<dbReference type="Gene3D" id="3.60.21.70">
    <property type="entry name" value="PhoD-like phosphatase"/>
    <property type="match status" value="1"/>
</dbReference>
<dbReference type="InterPro" id="IPR018946">
    <property type="entry name" value="PhoD-like_MPP"/>
</dbReference>
<dbReference type="InterPro" id="IPR029052">
    <property type="entry name" value="Metallo-depent_PP-like"/>
</dbReference>
<reference evidence="3 4" key="1">
    <citation type="submission" date="2013-04" db="EMBL/GenBank/DDBJ databases">
        <title>Hyphomonas sp. T24B3 Genome Sequencing.</title>
        <authorList>
            <person name="Lai Q."/>
            <person name="Shao Z."/>
        </authorList>
    </citation>
    <scope>NUCLEOTIDE SEQUENCE [LARGE SCALE GENOMIC DNA]</scope>
    <source>
        <strain evidence="3 4">T24B3</strain>
    </source>
</reference>
<dbReference type="EMBL" id="AWFB01000043">
    <property type="protein sequence ID" value="RAN31888.1"/>
    <property type="molecule type" value="Genomic_DNA"/>
</dbReference>
<dbReference type="Pfam" id="PF16655">
    <property type="entry name" value="PhoD_N"/>
    <property type="match status" value="1"/>
</dbReference>
<evidence type="ECO:0000259" key="1">
    <source>
        <dbReference type="Pfam" id="PF09423"/>
    </source>
</evidence>